<evidence type="ECO:0000313" key="2">
    <source>
        <dbReference type="Proteomes" id="UP000198398"/>
    </source>
</evidence>
<reference evidence="2" key="1">
    <citation type="submission" date="2017-07" db="EMBL/GenBank/DDBJ databases">
        <title>Brachybacterium sp. VR2415.</title>
        <authorList>
            <person name="Tak E.J."/>
            <person name="Bae J.-W."/>
        </authorList>
    </citation>
    <scope>NUCLEOTIDE SEQUENCE [LARGE SCALE GENOMIC DNA]</scope>
    <source>
        <strain evidence="2">VR2415</strain>
    </source>
</reference>
<dbReference type="Proteomes" id="UP000198398">
    <property type="component" value="Chromosome"/>
</dbReference>
<name>A0A220UBG6_9MICO</name>
<organism evidence="1 2">
    <name type="scientific">Brachybacterium avium</name>
    <dbReference type="NCBI Taxonomy" id="2017485"/>
    <lineage>
        <taxon>Bacteria</taxon>
        <taxon>Bacillati</taxon>
        <taxon>Actinomycetota</taxon>
        <taxon>Actinomycetes</taxon>
        <taxon>Micrococcales</taxon>
        <taxon>Dermabacteraceae</taxon>
        <taxon>Brachybacterium</taxon>
    </lineage>
</organism>
<proteinExistence type="predicted"/>
<accession>A0A220UBG6</accession>
<dbReference type="AlphaFoldDB" id="A0A220UBG6"/>
<dbReference type="EMBL" id="CP022316">
    <property type="protein sequence ID" value="ASK65286.1"/>
    <property type="molecule type" value="Genomic_DNA"/>
</dbReference>
<dbReference type="OrthoDB" id="5149698at2"/>
<dbReference type="RefSeq" id="WP_089064528.1">
    <property type="nucleotide sequence ID" value="NZ_CP022316.1"/>
</dbReference>
<gene>
    <name evidence="1" type="ORF">CFK39_04935</name>
</gene>
<protein>
    <submittedName>
        <fullName evidence="1">Uncharacterized protein</fullName>
    </submittedName>
</protein>
<keyword evidence="2" id="KW-1185">Reference proteome</keyword>
<dbReference type="KEGG" id="brv:CFK39_04935"/>
<evidence type="ECO:0000313" key="1">
    <source>
        <dbReference type="EMBL" id="ASK65286.1"/>
    </source>
</evidence>
<sequence length="250" mass="28416">MVDFYRVFHDHHPDENGIIVADDGVSEYAYLANTGLWHREPIAGRIVLFGDEHYTRVRIGTGEVYERIGQCRPIWNQGFGAKVLRSRRLQPDAEKRTSFDLGLDPARVPPLADDAWRRLPLVDDDPSPEHLRVASIWEQESEGLEWSDCGHRPLTVELLMAIAEEVVAVPVPQHLRHSDVAAILKELWGLRSVCHYFRMALETAALRINVTVDASYELPVALAIAKDFSDRWDGCPDEERAKMKDGRDGR</sequence>